<dbReference type="Proteomes" id="UP000578091">
    <property type="component" value="Unassembled WGS sequence"/>
</dbReference>
<accession>A0A853JD61</accession>
<keyword evidence="2" id="KW-1185">Reference proteome</keyword>
<proteinExistence type="predicted"/>
<organism evidence="1 2">
    <name type="scientific">Luteimonas salinisoli</name>
    <dbReference type="NCBI Taxonomy" id="2752307"/>
    <lineage>
        <taxon>Bacteria</taxon>
        <taxon>Pseudomonadati</taxon>
        <taxon>Pseudomonadota</taxon>
        <taxon>Gammaproteobacteria</taxon>
        <taxon>Lysobacterales</taxon>
        <taxon>Lysobacteraceae</taxon>
        <taxon>Luteimonas</taxon>
    </lineage>
</organism>
<sequence>MARACLVEGIFMRDGEAQPLVDCLQGNGEAHERLTGACEGPVRMAEAVGAPQPKVTWLAACPTAAQARCEGIGGTRIAVYHYRRTADQLAQSRPGCEGAGGEWVEGGGKD</sequence>
<protein>
    <submittedName>
        <fullName evidence="1">Uncharacterized protein</fullName>
    </submittedName>
</protein>
<gene>
    <name evidence="1" type="ORF">H0E84_12670</name>
</gene>
<evidence type="ECO:0000313" key="2">
    <source>
        <dbReference type="Proteomes" id="UP000578091"/>
    </source>
</evidence>
<dbReference type="AlphaFoldDB" id="A0A853JD61"/>
<reference evidence="1 2" key="1">
    <citation type="submission" date="2020-07" db="EMBL/GenBank/DDBJ databases">
        <title>Luteimonas sp. SJ-92.</title>
        <authorList>
            <person name="Huang X.-X."/>
            <person name="Xu L."/>
            <person name="Sun J.-Q."/>
        </authorList>
    </citation>
    <scope>NUCLEOTIDE SEQUENCE [LARGE SCALE GENOMIC DNA]</scope>
    <source>
        <strain evidence="1 2">SJ-92</strain>
    </source>
</reference>
<comment type="caution">
    <text evidence="1">The sequence shown here is derived from an EMBL/GenBank/DDBJ whole genome shotgun (WGS) entry which is preliminary data.</text>
</comment>
<dbReference type="EMBL" id="JACCKA010000073">
    <property type="protein sequence ID" value="NZA27236.1"/>
    <property type="molecule type" value="Genomic_DNA"/>
</dbReference>
<name>A0A853JD61_9GAMM</name>
<dbReference type="RefSeq" id="WP_180679012.1">
    <property type="nucleotide sequence ID" value="NZ_JACCKA010000073.1"/>
</dbReference>
<evidence type="ECO:0000313" key="1">
    <source>
        <dbReference type="EMBL" id="NZA27236.1"/>
    </source>
</evidence>